<dbReference type="Proteomes" id="UP000886998">
    <property type="component" value="Unassembled WGS sequence"/>
</dbReference>
<reference evidence="2" key="1">
    <citation type="submission" date="2020-08" db="EMBL/GenBank/DDBJ databases">
        <title>Multicomponent nature underlies the extraordinary mechanical properties of spider dragline silk.</title>
        <authorList>
            <person name="Kono N."/>
            <person name="Nakamura H."/>
            <person name="Mori M."/>
            <person name="Yoshida Y."/>
            <person name="Ohtoshi R."/>
            <person name="Malay A.D."/>
            <person name="Moran D.A.P."/>
            <person name="Tomita M."/>
            <person name="Numata K."/>
            <person name="Arakawa K."/>
        </authorList>
    </citation>
    <scope>NUCLEOTIDE SEQUENCE</scope>
</reference>
<name>A0A8X6XI58_9ARAC</name>
<sequence length="115" mass="12955">MLLLVVLSITFYCFILCPVSPDDDDEAKCSKLVDLYDFQLLQEARLSHHREIQKMILSGEMQGNQIAYENLIQEIDNTSASLEEVAGELTLIGTCPKINCQYHTKATEKTISNSN</sequence>
<dbReference type="EMBL" id="BMAV01009396">
    <property type="protein sequence ID" value="GFY53601.1"/>
    <property type="molecule type" value="Genomic_DNA"/>
</dbReference>
<gene>
    <name evidence="2" type="ORF">TNIN_189521</name>
</gene>
<dbReference type="AlphaFoldDB" id="A0A8X6XI58"/>
<evidence type="ECO:0000256" key="1">
    <source>
        <dbReference type="SAM" id="SignalP"/>
    </source>
</evidence>
<proteinExistence type="predicted"/>
<keyword evidence="3" id="KW-1185">Reference proteome</keyword>
<evidence type="ECO:0000313" key="2">
    <source>
        <dbReference type="EMBL" id="GFY53601.1"/>
    </source>
</evidence>
<comment type="caution">
    <text evidence="2">The sequence shown here is derived from an EMBL/GenBank/DDBJ whole genome shotgun (WGS) entry which is preliminary data.</text>
</comment>
<feature type="chain" id="PRO_5036485474" evidence="1">
    <location>
        <begin position="22"/>
        <end position="115"/>
    </location>
</feature>
<organism evidence="2 3">
    <name type="scientific">Trichonephila inaurata madagascariensis</name>
    <dbReference type="NCBI Taxonomy" id="2747483"/>
    <lineage>
        <taxon>Eukaryota</taxon>
        <taxon>Metazoa</taxon>
        <taxon>Ecdysozoa</taxon>
        <taxon>Arthropoda</taxon>
        <taxon>Chelicerata</taxon>
        <taxon>Arachnida</taxon>
        <taxon>Araneae</taxon>
        <taxon>Araneomorphae</taxon>
        <taxon>Entelegynae</taxon>
        <taxon>Araneoidea</taxon>
        <taxon>Nephilidae</taxon>
        <taxon>Trichonephila</taxon>
        <taxon>Trichonephila inaurata</taxon>
    </lineage>
</organism>
<accession>A0A8X6XI58</accession>
<protein>
    <submittedName>
        <fullName evidence="2">Uncharacterized protein</fullName>
    </submittedName>
</protein>
<feature type="signal peptide" evidence="1">
    <location>
        <begin position="1"/>
        <end position="21"/>
    </location>
</feature>
<evidence type="ECO:0000313" key="3">
    <source>
        <dbReference type="Proteomes" id="UP000886998"/>
    </source>
</evidence>
<keyword evidence="1" id="KW-0732">Signal</keyword>